<evidence type="ECO:0000259" key="10">
    <source>
        <dbReference type="Pfam" id="PF02879"/>
    </source>
</evidence>
<evidence type="ECO:0000256" key="5">
    <source>
        <dbReference type="ARBA" id="ARBA00022842"/>
    </source>
</evidence>
<evidence type="ECO:0000256" key="4">
    <source>
        <dbReference type="ARBA" id="ARBA00022723"/>
    </source>
</evidence>
<dbReference type="EMBL" id="CADCWP010000115">
    <property type="protein sequence ID" value="CAA9570323.1"/>
    <property type="molecule type" value="Genomic_DNA"/>
</dbReference>
<evidence type="ECO:0000256" key="7">
    <source>
        <dbReference type="RuleBase" id="RU004326"/>
    </source>
</evidence>
<feature type="domain" description="Alpha-D-phosphohexomutase alpha/beta/alpha" evidence="9">
    <location>
        <begin position="5"/>
        <end position="134"/>
    </location>
</feature>
<gene>
    <name evidence="12" type="ORF">AVDCRST_MAG86-1591</name>
</gene>
<dbReference type="GO" id="GO:0006166">
    <property type="term" value="P:purine ribonucleoside salvage"/>
    <property type="evidence" value="ECO:0007669"/>
    <property type="project" value="TreeGrafter"/>
</dbReference>
<proteinExistence type="inferred from homology"/>
<dbReference type="GO" id="GO:0008973">
    <property type="term" value="F:phosphopentomutase activity"/>
    <property type="evidence" value="ECO:0007669"/>
    <property type="project" value="TreeGrafter"/>
</dbReference>
<dbReference type="Gene3D" id="3.30.310.50">
    <property type="entry name" value="Alpha-D-phosphohexomutase, C-terminal domain"/>
    <property type="match status" value="1"/>
</dbReference>
<evidence type="ECO:0000256" key="2">
    <source>
        <dbReference type="ARBA" id="ARBA00010231"/>
    </source>
</evidence>
<dbReference type="GO" id="GO:0000287">
    <property type="term" value="F:magnesium ion binding"/>
    <property type="evidence" value="ECO:0007669"/>
    <property type="project" value="InterPro"/>
</dbReference>
<reference evidence="12" key="1">
    <citation type="submission" date="2020-02" db="EMBL/GenBank/DDBJ databases">
        <authorList>
            <person name="Meier V. D."/>
        </authorList>
    </citation>
    <scope>NUCLEOTIDE SEQUENCE</scope>
    <source>
        <strain evidence="12">AVDCRST_MAG86</strain>
    </source>
</reference>
<sequence length="473" mass="50822">MDTLVFGTDGWRDIIGERFTFENVSRVAQAYADYLHEEGTPSAVVGYDTRFNGALFARRVAEVLAANGVAVRLSESYLPTPALSFAVKHYGVGGGVMLTASHNPPPYSGFKLKGPYGGGATDAIYKGVSARVTTTGPDAVRPFDARKHTLTTFDVRTAYYDALARLVDLDLLRSFTGTLVHDAMGGAGVGWLRGFAEHARLPLTVRELRGEPTPMFYGVNPEPIPQNLEPTLDFMRASDAVFATATDGDADRLGLVLPGGTFFNSHQILALLLSTLFDKGLRGQVVKTFTTSRIVERLAQKRGLAVLETPVGFKYIVDAMLGGEVLIGGEESGGIGVRGHIPERDGLANTLLVLEAVVRSGKGVAELFSALERDAEWQHAYDRVDLRLSGNALKDAVLAALADPPAAFAGRTVESVETLDGVKLNLSGKAWLLFRASGTEPVLRIYCEAQSAQEVETILTEAQTFVSGLDRTV</sequence>
<comment type="similarity">
    <text evidence="2 7">Belongs to the phosphohexose mutase family.</text>
</comment>
<dbReference type="AlphaFoldDB" id="A0A6J4V6V6"/>
<dbReference type="InterPro" id="IPR016055">
    <property type="entry name" value="A-D-PHexomutase_a/b/a-I/II/III"/>
</dbReference>
<accession>A0A6J4V6V6</accession>
<protein>
    <submittedName>
        <fullName evidence="12">Phosphoglucosamine mutase</fullName>
        <ecNumber evidence="12">5.4.2.10</ecNumber>
    </submittedName>
</protein>
<dbReference type="InterPro" id="IPR036900">
    <property type="entry name" value="A-D-PHexomutase_C_sf"/>
</dbReference>
<dbReference type="Pfam" id="PF02878">
    <property type="entry name" value="PGM_PMM_I"/>
    <property type="match status" value="1"/>
</dbReference>
<evidence type="ECO:0000259" key="9">
    <source>
        <dbReference type="Pfam" id="PF02878"/>
    </source>
</evidence>
<organism evidence="12">
    <name type="scientific">uncultured Truepera sp</name>
    <dbReference type="NCBI Taxonomy" id="543023"/>
    <lineage>
        <taxon>Bacteria</taxon>
        <taxon>Thermotogati</taxon>
        <taxon>Deinococcota</taxon>
        <taxon>Deinococci</taxon>
        <taxon>Trueperales</taxon>
        <taxon>Trueperaceae</taxon>
        <taxon>Truepera</taxon>
        <taxon>environmental samples</taxon>
    </lineage>
</organism>
<dbReference type="PROSITE" id="PS00710">
    <property type="entry name" value="PGM_PMM"/>
    <property type="match status" value="1"/>
</dbReference>
<keyword evidence="4 7" id="KW-0479">Metal-binding</keyword>
<evidence type="ECO:0000256" key="6">
    <source>
        <dbReference type="ARBA" id="ARBA00023235"/>
    </source>
</evidence>
<dbReference type="SUPFAM" id="SSF55957">
    <property type="entry name" value="Phosphoglucomutase, C-terminal domain"/>
    <property type="match status" value="1"/>
</dbReference>
<evidence type="ECO:0000256" key="3">
    <source>
        <dbReference type="ARBA" id="ARBA00022553"/>
    </source>
</evidence>
<evidence type="ECO:0000313" key="12">
    <source>
        <dbReference type="EMBL" id="CAA9570323.1"/>
    </source>
</evidence>
<dbReference type="GO" id="GO:0008966">
    <property type="term" value="F:phosphoglucosamine mutase activity"/>
    <property type="evidence" value="ECO:0007669"/>
    <property type="project" value="UniProtKB-EC"/>
</dbReference>
<dbReference type="InterPro" id="IPR016066">
    <property type="entry name" value="A-D-PHexomutase_CS"/>
</dbReference>
<dbReference type="Gene3D" id="3.40.120.10">
    <property type="entry name" value="Alpha-D-Glucose-1,6-Bisphosphate, subunit A, domain 3"/>
    <property type="match status" value="3"/>
</dbReference>
<dbReference type="Pfam" id="PF02879">
    <property type="entry name" value="PGM_PMM_II"/>
    <property type="match status" value="1"/>
</dbReference>
<dbReference type="InterPro" id="IPR005846">
    <property type="entry name" value="A-D-PHexomutase_a/b/a-III"/>
</dbReference>
<dbReference type="InterPro" id="IPR005841">
    <property type="entry name" value="Alpha-D-phosphohexomutase_SF"/>
</dbReference>
<dbReference type="Pfam" id="PF02880">
    <property type="entry name" value="PGM_PMM_III"/>
    <property type="match status" value="1"/>
</dbReference>
<dbReference type="InterPro" id="IPR005843">
    <property type="entry name" value="A-D-PHexomutase_C"/>
</dbReference>
<feature type="domain" description="Alpha-D-phosphohexomutase alpha/beta/alpha" evidence="10">
    <location>
        <begin position="158"/>
        <end position="257"/>
    </location>
</feature>
<dbReference type="PRINTS" id="PR00509">
    <property type="entry name" value="PGMPMM"/>
</dbReference>
<evidence type="ECO:0000259" key="11">
    <source>
        <dbReference type="Pfam" id="PF02880"/>
    </source>
</evidence>
<evidence type="ECO:0000259" key="8">
    <source>
        <dbReference type="Pfam" id="PF00408"/>
    </source>
</evidence>
<dbReference type="SUPFAM" id="SSF53738">
    <property type="entry name" value="Phosphoglucomutase, first 3 domains"/>
    <property type="match status" value="3"/>
</dbReference>
<comment type="cofactor">
    <cofactor evidence="1">
        <name>Mg(2+)</name>
        <dbReference type="ChEBI" id="CHEBI:18420"/>
    </cofactor>
</comment>
<name>A0A6J4V6V6_9DEIN</name>
<dbReference type="PANTHER" id="PTHR45745">
    <property type="entry name" value="PHOSPHOMANNOMUTASE 45A"/>
    <property type="match status" value="1"/>
</dbReference>
<feature type="domain" description="Alpha-D-phosphohexomutase C-terminal" evidence="8">
    <location>
        <begin position="425"/>
        <end position="459"/>
    </location>
</feature>
<dbReference type="InterPro" id="IPR005845">
    <property type="entry name" value="A-D-PHexomutase_a/b/a-II"/>
</dbReference>
<keyword evidence="5 7" id="KW-0460">Magnesium</keyword>
<dbReference type="PANTHER" id="PTHR45745:SF1">
    <property type="entry name" value="PHOSPHOGLUCOMUTASE 2B-RELATED"/>
    <property type="match status" value="1"/>
</dbReference>
<keyword evidence="3" id="KW-0597">Phosphoprotein</keyword>
<evidence type="ECO:0000256" key="1">
    <source>
        <dbReference type="ARBA" id="ARBA00001946"/>
    </source>
</evidence>
<dbReference type="GO" id="GO:0005975">
    <property type="term" value="P:carbohydrate metabolic process"/>
    <property type="evidence" value="ECO:0007669"/>
    <property type="project" value="InterPro"/>
</dbReference>
<dbReference type="EC" id="5.4.2.10" evidence="12"/>
<dbReference type="Pfam" id="PF00408">
    <property type="entry name" value="PGM_PMM_IV"/>
    <property type="match status" value="1"/>
</dbReference>
<dbReference type="InterPro" id="IPR005844">
    <property type="entry name" value="A-D-PHexomutase_a/b/a-I"/>
</dbReference>
<keyword evidence="6 12" id="KW-0413">Isomerase</keyword>
<feature type="domain" description="Alpha-D-phosphohexomutase alpha/beta/alpha" evidence="11">
    <location>
        <begin position="264"/>
        <end position="370"/>
    </location>
</feature>